<name>A0A0R1RM72_9LACO</name>
<evidence type="ECO:0000313" key="3">
    <source>
        <dbReference type="Proteomes" id="UP000051999"/>
    </source>
</evidence>
<dbReference type="EMBL" id="AZFF01000001">
    <property type="protein sequence ID" value="KRL57230.1"/>
    <property type="molecule type" value="Genomic_DNA"/>
</dbReference>
<keyword evidence="3" id="KW-1185">Reference proteome</keyword>
<evidence type="ECO:0000313" key="2">
    <source>
        <dbReference type="EMBL" id="KRL57230.1"/>
    </source>
</evidence>
<evidence type="ECO:0000259" key="1">
    <source>
        <dbReference type="Pfam" id="PF07523"/>
    </source>
</evidence>
<dbReference type="AlphaFoldDB" id="A0A0R1RM72"/>
<sequence length="405" mass="44790">MIEPHRKTTEQRDSQAQNQLRVITNQATVIAQDQTTYVGGPHYGKTSFVKAVYDATGQAVDPAKVQVDLTNVNWDQPADYRINLQYTNPGKTVSATAHLHIFALDGRDITIHAGEPIPDKTAFIKRLVDPGHMANATQNVKIKFDDGEPNIMADNSYGLMLTYTVNGVTAGAHQVLHILENMVHVNTANQTTYVNGPRTNPDRFVQHLYDADGNAIDIEKAIVDMSKVNWQKAGRYPVTVRYTDHGKNVFVTAYENVFSLSAHNQIIVAGDGDPIPARYVADAKDQYNRDRSRWTAMSYDDPTANHKLPGTYNVTLSFEVNGSTATVHPTLQVLPEILRPQGSADNLTIHMQSQSARENTSATSQAAGVRHGLRHMTTGSRVANNAAKEAEKKTRGFWARLFGRK</sequence>
<protein>
    <recommendedName>
        <fullName evidence="1">Ig-like domain-containing protein</fullName>
    </recommendedName>
</protein>
<dbReference type="Proteomes" id="UP000051999">
    <property type="component" value="Unassembled WGS sequence"/>
</dbReference>
<dbReference type="InterPro" id="IPR022038">
    <property type="entry name" value="Ig-like_bact"/>
</dbReference>
<dbReference type="STRING" id="1114972.FD35_GL000240"/>
<feature type="domain" description="Ig-like" evidence="1">
    <location>
        <begin position="200"/>
        <end position="252"/>
    </location>
</feature>
<dbReference type="Pfam" id="PF07523">
    <property type="entry name" value="Big_3"/>
    <property type="match status" value="1"/>
</dbReference>
<dbReference type="RefSeq" id="WP_017261870.1">
    <property type="nucleotide sequence ID" value="NZ_AUAW01000001.1"/>
</dbReference>
<proteinExistence type="predicted"/>
<comment type="caution">
    <text evidence="2">The sequence shown here is derived from an EMBL/GenBank/DDBJ whole genome shotgun (WGS) entry which is preliminary data.</text>
</comment>
<dbReference type="PATRIC" id="fig|1114972.6.peg.239"/>
<dbReference type="Gene3D" id="2.60.40.10">
    <property type="entry name" value="Immunoglobulins"/>
    <property type="match status" value="1"/>
</dbReference>
<gene>
    <name evidence="2" type="ORF">FD35_GL000240</name>
</gene>
<accession>A0A0R1RM72</accession>
<reference evidence="2 3" key="1">
    <citation type="journal article" date="2015" name="Genome Announc.">
        <title>Expanding the biotechnology potential of lactobacilli through comparative genomics of 213 strains and associated genera.</title>
        <authorList>
            <person name="Sun Z."/>
            <person name="Harris H.M."/>
            <person name="McCann A."/>
            <person name="Guo C."/>
            <person name="Argimon S."/>
            <person name="Zhang W."/>
            <person name="Yang X."/>
            <person name="Jeffery I.B."/>
            <person name="Cooney J.C."/>
            <person name="Kagawa T.F."/>
            <person name="Liu W."/>
            <person name="Song Y."/>
            <person name="Salvetti E."/>
            <person name="Wrobel A."/>
            <person name="Rasinkangas P."/>
            <person name="Parkhill J."/>
            <person name="Rea M.C."/>
            <person name="O'Sullivan O."/>
            <person name="Ritari J."/>
            <person name="Douillard F.P."/>
            <person name="Paul Ross R."/>
            <person name="Yang R."/>
            <person name="Briner A.E."/>
            <person name="Felis G.E."/>
            <person name="de Vos W.M."/>
            <person name="Barrangou R."/>
            <person name="Klaenhammer T.R."/>
            <person name="Caufield P.W."/>
            <person name="Cui Y."/>
            <person name="Zhang H."/>
            <person name="O'Toole P.W."/>
        </authorList>
    </citation>
    <scope>NUCLEOTIDE SEQUENCE [LARGE SCALE GENOMIC DNA]</scope>
    <source>
        <strain evidence="2 3">DSM 15814</strain>
    </source>
</reference>
<dbReference type="OrthoDB" id="2305691at2"/>
<dbReference type="eggNOG" id="COG3209">
    <property type="taxonomic scope" value="Bacteria"/>
</dbReference>
<dbReference type="InterPro" id="IPR013783">
    <property type="entry name" value="Ig-like_fold"/>
</dbReference>
<organism evidence="2 3">
    <name type="scientific">Furfurilactobacillus rossiae DSM 15814</name>
    <dbReference type="NCBI Taxonomy" id="1114972"/>
    <lineage>
        <taxon>Bacteria</taxon>
        <taxon>Bacillati</taxon>
        <taxon>Bacillota</taxon>
        <taxon>Bacilli</taxon>
        <taxon>Lactobacillales</taxon>
        <taxon>Lactobacillaceae</taxon>
        <taxon>Furfurilactobacillus</taxon>
    </lineage>
</organism>